<evidence type="ECO:0000313" key="2">
    <source>
        <dbReference type="Proteomes" id="UP000675781"/>
    </source>
</evidence>
<dbReference type="Proteomes" id="UP000675781">
    <property type="component" value="Unassembled WGS sequence"/>
</dbReference>
<keyword evidence="2" id="KW-1185">Reference proteome</keyword>
<comment type="caution">
    <text evidence="1">The sequence shown here is derived from an EMBL/GenBank/DDBJ whole genome shotgun (WGS) entry which is preliminary data.</text>
</comment>
<sequence length="319" mass="35150">AAGWEGLVELPTQESAGAWLRTEADNWLASLHAAMDLGRFEQVTSTALAIRWFAEITPGWGHWHEVYTLSSEAAERQGDLRAQATHLNLLAWAQNDCLRDNEASVRTAYRAAEIADAVGDPLQQGLALQKIAIARVRREPQEGYDVADRAATLLEESSAWDDLSQAQVVKAWARLFQGRYAECLDEWDKALSMLDDPARPVDSSIVLYSKANDLSSTLCLLALGRRDEALAAARRTHAYAQELDIPRFIGRSLQALGGALAVNGDREQALAAMEQAVVIFDGIGEEAFADHTRRFLADYEDARQDADAVTKLALRLLAY</sequence>
<proteinExistence type="predicted"/>
<gene>
    <name evidence="1" type="ORF">KDL01_33450</name>
</gene>
<feature type="non-terminal residue" evidence="1">
    <location>
        <position position="1"/>
    </location>
</feature>
<dbReference type="SUPFAM" id="SSF48452">
    <property type="entry name" value="TPR-like"/>
    <property type="match status" value="1"/>
</dbReference>
<reference evidence="1" key="1">
    <citation type="submission" date="2021-04" db="EMBL/GenBank/DDBJ databases">
        <title>Genome based classification of Actinospica acidithermotolerans sp. nov., an actinobacterium isolated from an Indonesian hot spring.</title>
        <authorList>
            <person name="Kusuma A.B."/>
            <person name="Putra K.E."/>
            <person name="Nafisah S."/>
            <person name="Loh J."/>
            <person name="Nouioui I."/>
            <person name="Goodfellow M."/>
        </authorList>
    </citation>
    <scope>NUCLEOTIDE SEQUENCE</scope>
    <source>
        <strain evidence="1">CSCA 57</strain>
    </source>
</reference>
<name>A0A941IW12_9ACTN</name>
<dbReference type="EMBL" id="JAGSOG010000269">
    <property type="protein sequence ID" value="MBR7838226.1"/>
    <property type="molecule type" value="Genomic_DNA"/>
</dbReference>
<evidence type="ECO:0000313" key="1">
    <source>
        <dbReference type="EMBL" id="MBR7838226.1"/>
    </source>
</evidence>
<protein>
    <recommendedName>
        <fullName evidence="3">Tetratricopeptide repeat protein</fullName>
    </recommendedName>
</protein>
<dbReference type="AlphaFoldDB" id="A0A941IW12"/>
<evidence type="ECO:0008006" key="3">
    <source>
        <dbReference type="Google" id="ProtNLM"/>
    </source>
</evidence>
<dbReference type="InterPro" id="IPR011990">
    <property type="entry name" value="TPR-like_helical_dom_sf"/>
</dbReference>
<dbReference type="Gene3D" id="1.25.40.10">
    <property type="entry name" value="Tetratricopeptide repeat domain"/>
    <property type="match status" value="1"/>
</dbReference>
<accession>A0A941IW12</accession>
<organism evidence="1 2">
    <name type="scientific">Actinospica durhamensis</name>
    <dbReference type="NCBI Taxonomy" id="1508375"/>
    <lineage>
        <taxon>Bacteria</taxon>
        <taxon>Bacillati</taxon>
        <taxon>Actinomycetota</taxon>
        <taxon>Actinomycetes</taxon>
        <taxon>Catenulisporales</taxon>
        <taxon>Actinospicaceae</taxon>
        <taxon>Actinospica</taxon>
    </lineage>
</organism>